<dbReference type="Proteomes" id="UP001431902">
    <property type="component" value="Unassembled WGS sequence"/>
</dbReference>
<keyword evidence="3" id="KW-1185">Reference proteome</keyword>
<sequence length="291" mass="32065">MGGHQGALAAFAQIAQLLGLSAELESSAYREGGLREVWRFLGNNDKQLTFLALVVTLVFSRIPVSDPEMDALNKEVQKLTIEEKRLAIQKLKREIGTGDIKDKSVSDVASLVDGDVKVVTRRSNFYRQLLGYDKVTALSLGDIPEGADHPLIEHRVERSAFQKFVLLTDKLPLEVVDPAQLEIIAPVLKEGKYQWKGAYLGERITFAMGDEAFKSDVLTGKVSFQHGSTIECVLNIHRKVDEIGEAVITGYTVTTVLSKSDGGLGQETLQGKRHRFGKRQSEGQGKLFGQP</sequence>
<evidence type="ECO:0000313" key="3">
    <source>
        <dbReference type="Proteomes" id="UP001431902"/>
    </source>
</evidence>
<proteinExistence type="predicted"/>
<evidence type="ECO:0000313" key="2">
    <source>
        <dbReference type="EMBL" id="MDI9234554.1"/>
    </source>
</evidence>
<reference evidence="2" key="1">
    <citation type="submission" date="2023-05" db="EMBL/GenBank/DDBJ databases">
        <title>Limnohabitans sp. strain HM2-2 Genome sequencing and assembly.</title>
        <authorList>
            <person name="Jung Y."/>
        </authorList>
    </citation>
    <scope>NUCLEOTIDE SEQUENCE</scope>
    <source>
        <strain evidence="2">HM2-2</strain>
    </source>
</reference>
<comment type="caution">
    <text evidence="2">The sequence shown here is derived from an EMBL/GenBank/DDBJ whole genome shotgun (WGS) entry which is preliminary data.</text>
</comment>
<protein>
    <recommendedName>
        <fullName evidence="4">MaoC-like domain-containing protein</fullName>
    </recommendedName>
</protein>
<feature type="region of interest" description="Disordered" evidence="1">
    <location>
        <begin position="264"/>
        <end position="291"/>
    </location>
</feature>
<dbReference type="RefSeq" id="WP_283224908.1">
    <property type="nucleotide sequence ID" value="NZ_JASGBH010000008.1"/>
</dbReference>
<evidence type="ECO:0000256" key="1">
    <source>
        <dbReference type="SAM" id="MobiDB-lite"/>
    </source>
</evidence>
<evidence type="ECO:0008006" key="4">
    <source>
        <dbReference type="Google" id="ProtNLM"/>
    </source>
</evidence>
<organism evidence="2 3">
    <name type="scientific">Limnohabitans lacus</name>
    <dbReference type="NCBI Taxonomy" id="3045173"/>
    <lineage>
        <taxon>Bacteria</taxon>
        <taxon>Pseudomonadati</taxon>
        <taxon>Pseudomonadota</taxon>
        <taxon>Betaproteobacteria</taxon>
        <taxon>Burkholderiales</taxon>
        <taxon>Comamonadaceae</taxon>
        <taxon>Limnohabitans</taxon>
    </lineage>
</organism>
<accession>A0ABT6X8W0</accession>
<dbReference type="EMBL" id="JASGBH010000008">
    <property type="protein sequence ID" value="MDI9234554.1"/>
    <property type="molecule type" value="Genomic_DNA"/>
</dbReference>
<name>A0ABT6X8W0_9BURK</name>
<gene>
    <name evidence="2" type="ORF">QLQ16_11995</name>
</gene>